<organism evidence="2 3">
    <name type="scientific">Candidatus Nealsonbacteria bacterium RIFOXYC1_FULL_40_7</name>
    <dbReference type="NCBI Taxonomy" id="1801678"/>
    <lineage>
        <taxon>Bacteria</taxon>
        <taxon>Candidatus Nealsoniibacteriota</taxon>
    </lineage>
</organism>
<gene>
    <name evidence="2" type="ORF">A2427_00895</name>
</gene>
<protein>
    <recommendedName>
        <fullName evidence="4">Cell division protein FtsL</fullName>
    </recommendedName>
</protein>
<keyword evidence="1" id="KW-0812">Transmembrane</keyword>
<proteinExistence type="predicted"/>
<evidence type="ECO:0000256" key="1">
    <source>
        <dbReference type="SAM" id="Phobius"/>
    </source>
</evidence>
<reference evidence="2 3" key="1">
    <citation type="journal article" date="2016" name="Nat. Commun.">
        <title>Thousands of microbial genomes shed light on interconnected biogeochemical processes in an aquifer system.</title>
        <authorList>
            <person name="Anantharaman K."/>
            <person name="Brown C.T."/>
            <person name="Hug L.A."/>
            <person name="Sharon I."/>
            <person name="Castelle C.J."/>
            <person name="Probst A.J."/>
            <person name="Thomas B.C."/>
            <person name="Singh A."/>
            <person name="Wilkins M.J."/>
            <person name="Karaoz U."/>
            <person name="Brodie E.L."/>
            <person name="Williams K.H."/>
            <person name="Hubbard S.S."/>
            <person name="Banfield J.F."/>
        </authorList>
    </citation>
    <scope>NUCLEOTIDE SEQUENCE [LARGE SCALE GENOMIC DNA]</scope>
</reference>
<evidence type="ECO:0008006" key="4">
    <source>
        <dbReference type="Google" id="ProtNLM"/>
    </source>
</evidence>
<keyword evidence="1" id="KW-1133">Transmembrane helix</keyword>
<keyword evidence="1" id="KW-0472">Membrane</keyword>
<sequence>MKKMPKNPFLSKGFWVFSVIIFFALAFLYILQINEETSARFSAEDCSKKISKLSKENKELELASGQAYSLDKAIEQAGRMGFQKVKQVEYIRVMDSRVVINYVSDEELEN</sequence>
<feature type="transmembrane region" description="Helical" evidence="1">
    <location>
        <begin position="12"/>
        <end position="31"/>
    </location>
</feature>
<evidence type="ECO:0000313" key="2">
    <source>
        <dbReference type="EMBL" id="OGZ26846.1"/>
    </source>
</evidence>
<name>A0A1G2EM31_9BACT</name>
<accession>A0A1G2EM31</accession>
<evidence type="ECO:0000313" key="3">
    <source>
        <dbReference type="Proteomes" id="UP000176326"/>
    </source>
</evidence>
<dbReference type="EMBL" id="MHMN01000054">
    <property type="protein sequence ID" value="OGZ26846.1"/>
    <property type="molecule type" value="Genomic_DNA"/>
</dbReference>
<dbReference type="AlphaFoldDB" id="A0A1G2EM31"/>
<dbReference type="Proteomes" id="UP000176326">
    <property type="component" value="Unassembled WGS sequence"/>
</dbReference>
<comment type="caution">
    <text evidence="2">The sequence shown here is derived from an EMBL/GenBank/DDBJ whole genome shotgun (WGS) entry which is preliminary data.</text>
</comment>